<dbReference type="OrthoDB" id="10250282at2759"/>
<gene>
    <name evidence="2" type="ORF">E8E12_008470</name>
</gene>
<feature type="region of interest" description="Disordered" evidence="1">
    <location>
        <begin position="1"/>
        <end position="86"/>
    </location>
</feature>
<keyword evidence="3" id="KW-1185">Reference proteome</keyword>
<feature type="compositionally biased region" description="Basic and acidic residues" evidence="1">
    <location>
        <begin position="77"/>
        <end position="86"/>
    </location>
</feature>
<evidence type="ECO:0000313" key="3">
    <source>
        <dbReference type="Proteomes" id="UP000758155"/>
    </source>
</evidence>
<accession>A0A9P4WPL7</accession>
<dbReference type="EMBL" id="SWKV01000039">
    <property type="protein sequence ID" value="KAF3037999.1"/>
    <property type="molecule type" value="Genomic_DNA"/>
</dbReference>
<dbReference type="AlphaFoldDB" id="A0A9P4WPL7"/>
<protein>
    <submittedName>
        <fullName evidence="2">Uncharacterized protein</fullName>
    </submittedName>
</protein>
<organism evidence="2 3">
    <name type="scientific">Didymella heteroderae</name>
    <dbReference type="NCBI Taxonomy" id="1769908"/>
    <lineage>
        <taxon>Eukaryota</taxon>
        <taxon>Fungi</taxon>
        <taxon>Dikarya</taxon>
        <taxon>Ascomycota</taxon>
        <taxon>Pezizomycotina</taxon>
        <taxon>Dothideomycetes</taxon>
        <taxon>Pleosporomycetidae</taxon>
        <taxon>Pleosporales</taxon>
        <taxon>Pleosporineae</taxon>
        <taxon>Didymellaceae</taxon>
        <taxon>Didymella</taxon>
    </lineage>
</organism>
<feature type="region of interest" description="Disordered" evidence="1">
    <location>
        <begin position="123"/>
        <end position="143"/>
    </location>
</feature>
<evidence type="ECO:0000313" key="2">
    <source>
        <dbReference type="EMBL" id="KAF3037999.1"/>
    </source>
</evidence>
<reference evidence="2" key="1">
    <citation type="submission" date="2019-04" db="EMBL/GenBank/DDBJ databases">
        <title>Sequencing of skin fungus with MAO and IRED activity.</title>
        <authorList>
            <person name="Marsaioli A.J."/>
            <person name="Bonatto J.M.C."/>
            <person name="Reis Junior O."/>
        </authorList>
    </citation>
    <scope>NUCLEOTIDE SEQUENCE</scope>
    <source>
        <strain evidence="2">28M1</strain>
    </source>
</reference>
<name>A0A9P4WPL7_9PLEO</name>
<feature type="compositionally biased region" description="Basic and acidic residues" evidence="1">
    <location>
        <begin position="123"/>
        <end position="140"/>
    </location>
</feature>
<feature type="compositionally biased region" description="Polar residues" evidence="1">
    <location>
        <begin position="1"/>
        <end position="14"/>
    </location>
</feature>
<evidence type="ECO:0000256" key="1">
    <source>
        <dbReference type="SAM" id="MobiDB-lite"/>
    </source>
</evidence>
<proteinExistence type="predicted"/>
<feature type="region of interest" description="Disordered" evidence="1">
    <location>
        <begin position="273"/>
        <end position="293"/>
    </location>
</feature>
<feature type="compositionally biased region" description="Polar residues" evidence="1">
    <location>
        <begin position="282"/>
        <end position="293"/>
    </location>
</feature>
<dbReference type="Proteomes" id="UP000758155">
    <property type="component" value="Unassembled WGS sequence"/>
</dbReference>
<feature type="compositionally biased region" description="Polar residues" evidence="1">
    <location>
        <begin position="50"/>
        <end position="59"/>
    </location>
</feature>
<sequence>MAATQSFGSRTARQTRLAPGTTMKRLPWLDGKTSNAVSMTPAEDEASPTKRPSSHNPSVLTIPKRTATANTTAKSTVHPERSETVVRKKLVSSLNEQRMLAMASPLESSPSPVARHRMVQSRRESVARQEPFHSDSISHEPRKRLSVGNTFEPCVDEEVMYERPRADSLAPVPDHLERTSAFESIELPVQRDIFTTTTTPIIVSRVHMSPSQPRPDRSAFERMGDRRISNAIEGLEDMVQEALDIAGDTADHDQVEEIYEIIEDARQAIQEASGDPSRRLMVTSSPLPASDSSCQWEDYGGYPMDLSSPRPGQTPPLPPLTVQRNIIDESTELVPSQVQIDLQRGSASVDWAYQPRRSPIDR</sequence>
<comment type="caution">
    <text evidence="2">The sequence shown here is derived from an EMBL/GenBank/DDBJ whole genome shotgun (WGS) entry which is preliminary data.</text>
</comment>